<organism evidence="3 4">
    <name type="scientific">Pseudokineococcus lusitanus</name>
    <dbReference type="NCBI Taxonomy" id="763993"/>
    <lineage>
        <taxon>Bacteria</taxon>
        <taxon>Bacillati</taxon>
        <taxon>Actinomycetota</taxon>
        <taxon>Actinomycetes</taxon>
        <taxon>Kineosporiales</taxon>
        <taxon>Kineosporiaceae</taxon>
        <taxon>Pseudokineococcus</taxon>
    </lineage>
</organism>
<sequence>MRTAARAPLATALVAPLLLLAACSGSQETGTEIDPSVQSEAPTYEVVSEEPGDDGETDVTVSVGEVPTEEALRGIATELREERGDGVYDLEVVCDEGGEDIAELRWATGDAALAESGLEEGQVEADVDTDATCGADG</sequence>
<feature type="compositionally biased region" description="Polar residues" evidence="1">
    <location>
        <begin position="26"/>
        <end position="41"/>
    </location>
</feature>
<accession>A0A3N1HLJ1</accession>
<feature type="region of interest" description="Disordered" evidence="1">
    <location>
        <begin position="26"/>
        <end position="60"/>
    </location>
</feature>
<dbReference type="EMBL" id="RJKN01000004">
    <property type="protein sequence ID" value="ROP43331.1"/>
    <property type="molecule type" value="Genomic_DNA"/>
</dbReference>
<keyword evidence="4" id="KW-1185">Reference proteome</keyword>
<comment type="caution">
    <text evidence="3">The sequence shown here is derived from an EMBL/GenBank/DDBJ whole genome shotgun (WGS) entry which is preliminary data.</text>
</comment>
<feature type="region of interest" description="Disordered" evidence="1">
    <location>
        <begin position="117"/>
        <end position="137"/>
    </location>
</feature>
<dbReference type="Proteomes" id="UP000276232">
    <property type="component" value="Unassembled WGS sequence"/>
</dbReference>
<feature type="compositionally biased region" description="Acidic residues" evidence="1">
    <location>
        <begin position="47"/>
        <end position="57"/>
    </location>
</feature>
<feature type="compositionally biased region" description="Acidic residues" evidence="1">
    <location>
        <begin position="117"/>
        <end position="129"/>
    </location>
</feature>
<evidence type="ECO:0000256" key="2">
    <source>
        <dbReference type="SAM" id="SignalP"/>
    </source>
</evidence>
<dbReference type="PROSITE" id="PS51257">
    <property type="entry name" value="PROKAR_LIPOPROTEIN"/>
    <property type="match status" value="1"/>
</dbReference>
<evidence type="ECO:0000313" key="4">
    <source>
        <dbReference type="Proteomes" id="UP000276232"/>
    </source>
</evidence>
<keyword evidence="2" id="KW-0732">Signal</keyword>
<protein>
    <submittedName>
        <fullName evidence="3">Uncharacterized protein</fullName>
    </submittedName>
</protein>
<dbReference type="AlphaFoldDB" id="A0A3N1HLJ1"/>
<proteinExistence type="predicted"/>
<dbReference type="RefSeq" id="WP_123379993.1">
    <property type="nucleotide sequence ID" value="NZ_RJKN01000004.1"/>
</dbReference>
<feature type="chain" id="PRO_5018324827" evidence="2">
    <location>
        <begin position="22"/>
        <end position="137"/>
    </location>
</feature>
<feature type="signal peptide" evidence="2">
    <location>
        <begin position="1"/>
        <end position="21"/>
    </location>
</feature>
<evidence type="ECO:0000256" key="1">
    <source>
        <dbReference type="SAM" id="MobiDB-lite"/>
    </source>
</evidence>
<evidence type="ECO:0000313" key="3">
    <source>
        <dbReference type="EMBL" id="ROP43331.1"/>
    </source>
</evidence>
<gene>
    <name evidence="3" type="ORF">EDC03_1934</name>
</gene>
<name>A0A3N1HLJ1_9ACTN</name>
<reference evidence="3 4" key="1">
    <citation type="journal article" date="2015" name="Stand. Genomic Sci.">
        <title>Genomic Encyclopedia of Bacterial and Archaeal Type Strains, Phase III: the genomes of soil and plant-associated and newly described type strains.</title>
        <authorList>
            <person name="Whitman W.B."/>
            <person name="Woyke T."/>
            <person name="Klenk H.P."/>
            <person name="Zhou Y."/>
            <person name="Lilburn T.G."/>
            <person name="Beck B.J."/>
            <person name="De Vos P."/>
            <person name="Vandamme P."/>
            <person name="Eisen J.A."/>
            <person name="Garrity G."/>
            <person name="Hugenholtz P."/>
            <person name="Kyrpides N.C."/>
        </authorList>
    </citation>
    <scope>NUCLEOTIDE SEQUENCE [LARGE SCALE GENOMIC DNA]</scope>
    <source>
        <strain evidence="3 4">CECT 7306</strain>
    </source>
</reference>
<dbReference type="InParanoid" id="A0A3N1HLJ1"/>